<name>A0A853EUE4_9MICO</name>
<gene>
    <name evidence="2" type="ORF">HZZ10_07530</name>
</gene>
<keyword evidence="1" id="KW-0472">Membrane</keyword>
<keyword evidence="1" id="KW-1133">Transmembrane helix</keyword>
<dbReference type="Pfam" id="PF11255">
    <property type="entry name" value="DUF3054"/>
    <property type="match status" value="1"/>
</dbReference>
<dbReference type="AlphaFoldDB" id="A0A853EUE4"/>
<accession>A0A853EUE4</accession>
<reference evidence="2 3" key="1">
    <citation type="submission" date="2020-07" db="EMBL/GenBank/DDBJ databases">
        <title>MOT database genomes.</title>
        <authorList>
            <person name="Joseph S."/>
            <person name="Aduse-Opoku J."/>
            <person name="Hashim A."/>
            <person name="Wade W."/>
            <person name="Curtis M."/>
        </authorList>
    </citation>
    <scope>NUCLEOTIDE SEQUENCE [LARGE SCALE GENOMIC DNA]</scope>
    <source>
        <strain evidence="2 3">DSM 100099</strain>
    </source>
</reference>
<comment type="caution">
    <text evidence="2">The sequence shown here is derived from an EMBL/GenBank/DDBJ whole genome shotgun (WGS) entry which is preliminary data.</text>
</comment>
<protein>
    <submittedName>
        <fullName evidence="2">DUF3054 domain-containing protein</fullName>
    </submittedName>
</protein>
<evidence type="ECO:0000313" key="2">
    <source>
        <dbReference type="EMBL" id="NYS93374.1"/>
    </source>
</evidence>
<sequence>MHPATIRRGYRSSVLNSENGPVTRPTRGVRVPLAVAAAADVLCVAVFAAGGRSSHDEQGGLVGLLTTAWPFLAGAAVGWALVALVPTLSGGGAAQGSASTRLAGVSDLAPAGLVVAGAAWAGGMLLRLATGQGVSGAFPLVALGFLAVTLLGWRGLVALVSRAARRRSSAPRP</sequence>
<organism evidence="2 3">
    <name type="scientific">Sanguibacter inulinus</name>
    <dbReference type="NCBI Taxonomy" id="60922"/>
    <lineage>
        <taxon>Bacteria</taxon>
        <taxon>Bacillati</taxon>
        <taxon>Actinomycetota</taxon>
        <taxon>Actinomycetes</taxon>
        <taxon>Micrococcales</taxon>
        <taxon>Sanguibacteraceae</taxon>
        <taxon>Sanguibacter</taxon>
    </lineage>
</organism>
<feature type="transmembrane region" description="Helical" evidence="1">
    <location>
        <begin position="31"/>
        <end position="49"/>
    </location>
</feature>
<evidence type="ECO:0000256" key="1">
    <source>
        <dbReference type="SAM" id="Phobius"/>
    </source>
</evidence>
<feature type="transmembrane region" description="Helical" evidence="1">
    <location>
        <begin position="136"/>
        <end position="160"/>
    </location>
</feature>
<feature type="transmembrane region" description="Helical" evidence="1">
    <location>
        <begin position="108"/>
        <end position="130"/>
    </location>
</feature>
<dbReference type="InterPro" id="IPR021414">
    <property type="entry name" value="DUF3054"/>
</dbReference>
<keyword evidence="3" id="KW-1185">Reference proteome</keyword>
<evidence type="ECO:0000313" key="3">
    <source>
        <dbReference type="Proteomes" id="UP000561011"/>
    </source>
</evidence>
<dbReference type="Proteomes" id="UP000561011">
    <property type="component" value="Unassembled WGS sequence"/>
</dbReference>
<proteinExistence type="predicted"/>
<keyword evidence="1" id="KW-0812">Transmembrane</keyword>
<feature type="transmembrane region" description="Helical" evidence="1">
    <location>
        <begin position="69"/>
        <end position="88"/>
    </location>
</feature>
<dbReference type="EMBL" id="JACBYE010000013">
    <property type="protein sequence ID" value="NYS93374.1"/>
    <property type="molecule type" value="Genomic_DNA"/>
</dbReference>